<dbReference type="STRING" id="1150112.SAMN04487893_11627"/>
<dbReference type="RefSeq" id="WP_090680788.1">
    <property type="nucleotide sequence ID" value="NZ_FORU01000016.1"/>
</dbReference>
<evidence type="ECO:0008006" key="3">
    <source>
        <dbReference type="Google" id="ProtNLM"/>
    </source>
</evidence>
<dbReference type="Pfam" id="PF14127">
    <property type="entry name" value="DUF4294"/>
    <property type="match status" value="1"/>
</dbReference>
<dbReference type="OrthoDB" id="1491885at2"/>
<accession>A0A1I3U4B4</accession>
<organism evidence="1 2">
    <name type="scientific">Myroides guanonis</name>
    <dbReference type="NCBI Taxonomy" id="1150112"/>
    <lineage>
        <taxon>Bacteria</taxon>
        <taxon>Pseudomonadati</taxon>
        <taxon>Bacteroidota</taxon>
        <taxon>Flavobacteriia</taxon>
        <taxon>Flavobacteriales</taxon>
        <taxon>Flavobacteriaceae</taxon>
        <taxon>Myroides</taxon>
    </lineage>
</organism>
<reference evidence="2" key="1">
    <citation type="submission" date="2016-10" db="EMBL/GenBank/DDBJ databases">
        <authorList>
            <person name="Varghese N."/>
            <person name="Submissions S."/>
        </authorList>
    </citation>
    <scope>NUCLEOTIDE SEQUENCE [LARGE SCALE GENOMIC DNA]</scope>
    <source>
        <strain evidence="2">DSM 26542</strain>
    </source>
</reference>
<gene>
    <name evidence="1" type="ORF">SAMN04487893_11627</name>
</gene>
<name>A0A1I3U4B4_9FLAO</name>
<dbReference type="InterPro" id="IPR025636">
    <property type="entry name" value="DUF4294"/>
</dbReference>
<protein>
    <recommendedName>
        <fullName evidence="3">DUF4294 domain-containing protein</fullName>
    </recommendedName>
</protein>
<dbReference type="EMBL" id="FORU01000016">
    <property type="protein sequence ID" value="SFJ78354.1"/>
    <property type="molecule type" value="Genomic_DNA"/>
</dbReference>
<dbReference type="AlphaFoldDB" id="A0A1I3U4B4"/>
<dbReference type="Proteomes" id="UP000243887">
    <property type="component" value="Unassembled WGS sequence"/>
</dbReference>
<evidence type="ECO:0000313" key="2">
    <source>
        <dbReference type="Proteomes" id="UP000243887"/>
    </source>
</evidence>
<evidence type="ECO:0000313" key="1">
    <source>
        <dbReference type="EMBL" id="SFJ78354.1"/>
    </source>
</evidence>
<sequence>MKNVLIFFFCSFTSLLCAQETRVHVLNQVLDTIKQNEIEADTIIDNYTIPEIYIGIGHEEEKYRRDMAVLRGRILRVYPYAKATAENLMVINKNLEKLETNRERRVYIKRSQSYLEGEFKEKLKKLSRNDGKILLKLIHRQTGETTYDLIKEFKSGWTAFWSNSTARTFSLNLKSEYHPSTNLEDFYIETQLNYLFFNYRLPYASATPPIDFNSLRVRWKNQIKDDQFFPIELRD</sequence>
<keyword evidence="2" id="KW-1185">Reference proteome</keyword>
<proteinExistence type="predicted"/>